<evidence type="ECO:0000313" key="2">
    <source>
        <dbReference type="Proteomes" id="UP001239111"/>
    </source>
</evidence>
<accession>A0ACC2PJ37</accession>
<gene>
    <name evidence="1" type="ORF">QAD02_017587</name>
</gene>
<name>A0ACC2PJ37_9HYME</name>
<dbReference type="EMBL" id="CM056741">
    <property type="protein sequence ID" value="KAJ8681795.1"/>
    <property type="molecule type" value="Genomic_DNA"/>
</dbReference>
<dbReference type="Proteomes" id="UP001239111">
    <property type="component" value="Chromosome 1"/>
</dbReference>
<organism evidence="1 2">
    <name type="scientific">Eretmocerus hayati</name>
    <dbReference type="NCBI Taxonomy" id="131215"/>
    <lineage>
        <taxon>Eukaryota</taxon>
        <taxon>Metazoa</taxon>
        <taxon>Ecdysozoa</taxon>
        <taxon>Arthropoda</taxon>
        <taxon>Hexapoda</taxon>
        <taxon>Insecta</taxon>
        <taxon>Pterygota</taxon>
        <taxon>Neoptera</taxon>
        <taxon>Endopterygota</taxon>
        <taxon>Hymenoptera</taxon>
        <taxon>Apocrita</taxon>
        <taxon>Proctotrupomorpha</taxon>
        <taxon>Chalcidoidea</taxon>
        <taxon>Aphelinidae</taxon>
        <taxon>Aphelininae</taxon>
        <taxon>Eretmocerus</taxon>
    </lineage>
</organism>
<sequence>MFDCEFCGTKFLSIDDYNAYHFNDHHENHPKIKCLYTRCNTYFINFSSFRQHIRRQHPESAERSYICKYRECGLEFTSLAHLKEHFSWHSKKLGEPLNCGFCGKACNTKNAYNVHLNRYHQNRFDPVFIDNVSENVAISETPDLVRNDQELFQSELSFASIDPQVFNESAALLHDNLVVDDSPQDRVFEKDIRTDEAVDIHSKLYVRLETQHFATEPLIQDIVRSTSSSLSKCQEKFESLVSDSSLTASDRKIVKDILNESFGKIIASHDINTGIFRSTYTRRKLYHANPKYVKPMKVMLHDQQGNVTEQYYSYVPPLETLKLMLEDEDVRKLCDSHDCAADDDDYFVLDGDVIKKNPFFIVNKDGLKIILFQDAFNVCCPLGAAKTQYKIIGIYMMLGNLPPHMRSKTNNIKLVMLCPEKHVNTFGWDEILSRLVIDLKTLETDGISFSASGTIMNRKGTLTSMTGDNLGSHDVGRFTRNFSTVQYFSRYCESTLQELRQNFHIAGKMRTPESYDANAAEAVVTGKMVKGVNSNSKLNELDFYHVIPGLPPCIAHDILRE</sequence>
<comment type="caution">
    <text evidence="1">The sequence shown here is derived from an EMBL/GenBank/DDBJ whole genome shotgun (WGS) entry which is preliminary data.</text>
</comment>
<evidence type="ECO:0000313" key="1">
    <source>
        <dbReference type="EMBL" id="KAJ8681795.1"/>
    </source>
</evidence>
<reference evidence="1" key="1">
    <citation type="submission" date="2023-04" db="EMBL/GenBank/DDBJ databases">
        <title>A chromosome-level genome assembly of the parasitoid wasp Eretmocerus hayati.</title>
        <authorList>
            <person name="Zhong Y."/>
            <person name="Liu S."/>
            <person name="Liu Y."/>
        </authorList>
    </citation>
    <scope>NUCLEOTIDE SEQUENCE</scope>
    <source>
        <strain evidence="1">ZJU_SS_LIU_2023</strain>
    </source>
</reference>
<keyword evidence="2" id="KW-1185">Reference proteome</keyword>
<proteinExistence type="predicted"/>
<protein>
    <submittedName>
        <fullName evidence="1">Uncharacterized protein</fullName>
    </submittedName>
</protein>